<dbReference type="KEGG" id="rmo:MCI_01200"/>
<evidence type="ECO:0000313" key="3">
    <source>
        <dbReference type="Proteomes" id="UP000008008"/>
    </source>
</evidence>
<dbReference type="EMBL" id="CP003340">
    <property type="protein sequence ID" value="AFC74019.1"/>
    <property type="molecule type" value="Genomic_DNA"/>
</dbReference>
<reference evidence="3" key="1">
    <citation type="submission" date="2012-02" db="EMBL/GenBank/DDBJ databases">
        <title>Complete genome sequence of Rickettsia montanensis strain OSU 85-930.</title>
        <authorList>
            <person name="Johnson S.L."/>
            <person name="Munk A.C."/>
            <person name="Han S."/>
            <person name="Bruce D.C."/>
            <person name="Dasch G.A."/>
        </authorList>
    </citation>
    <scope>NUCLEOTIDE SEQUENCE [LARGE SCALE GENOMIC DNA]</scope>
    <source>
        <strain evidence="3">OSU 85-930</strain>
    </source>
</reference>
<dbReference type="EMBL" id="CP003340">
    <property type="protein sequence ID" value="AFC73195.1"/>
    <property type="molecule type" value="Genomic_DNA"/>
</dbReference>
<sequence length="48" mass="5405">MKTSNFKLLDAGANKRLDAYEIKIDSHNKTLKASGTNKKQKSLEKLKV</sequence>
<protein>
    <submittedName>
        <fullName evidence="2">Uncharacterized protein</fullName>
    </submittedName>
</protein>
<name>H8KD28_RICMS</name>
<accession>H8KD28</accession>
<evidence type="ECO:0000313" key="1">
    <source>
        <dbReference type="EMBL" id="AFC73195.1"/>
    </source>
</evidence>
<dbReference type="Proteomes" id="UP000008008">
    <property type="component" value="Chromosome"/>
</dbReference>
<dbReference type="RefSeq" id="WP_014409314.1">
    <property type="nucleotide sequence ID" value="NC_017043.1"/>
</dbReference>
<dbReference type="AlphaFoldDB" id="H8KD28"/>
<gene>
    <name evidence="1" type="ordered locus">MCI_01200</name>
    <name evidence="2" type="ordered locus">MCI_06070</name>
</gene>
<organism evidence="2 3">
    <name type="scientific">Rickettsia montanensis (strain OSU 85-930)</name>
    <dbReference type="NCBI Taxonomy" id="1105114"/>
    <lineage>
        <taxon>Bacteria</taxon>
        <taxon>Pseudomonadati</taxon>
        <taxon>Pseudomonadota</taxon>
        <taxon>Alphaproteobacteria</taxon>
        <taxon>Rickettsiales</taxon>
        <taxon>Rickettsiaceae</taxon>
        <taxon>Rickettsieae</taxon>
        <taxon>Rickettsia</taxon>
        <taxon>spotted fever group</taxon>
    </lineage>
</organism>
<proteinExistence type="predicted"/>
<dbReference type="HOGENOM" id="CLU_3157272_0_0_5"/>
<evidence type="ECO:0000313" key="2">
    <source>
        <dbReference type="EMBL" id="AFC74019.1"/>
    </source>
</evidence>
<keyword evidence="3" id="KW-1185">Reference proteome</keyword>
<dbReference type="KEGG" id="rmo:MCI_06070"/>
<reference evidence="2" key="2">
    <citation type="submission" date="2012-02" db="EMBL/GenBank/DDBJ databases">
        <authorList>
            <person name="Johnson S.L."/>
            <person name="Munk A.C."/>
            <person name="Han S."/>
            <person name="Bruce D.C."/>
            <person name="Dasch G.A."/>
        </authorList>
    </citation>
    <scope>NUCLEOTIDE SEQUENCE</scope>
    <source>
        <strain evidence="2">OSU 85-930</strain>
    </source>
</reference>